<feature type="domain" description="Caspase family p20" evidence="1">
    <location>
        <begin position="19"/>
        <end position="160"/>
    </location>
</feature>
<organism evidence="2">
    <name type="scientific">marine metagenome</name>
    <dbReference type="NCBI Taxonomy" id="408172"/>
    <lineage>
        <taxon>unclassified sequences</taxon>
        <taxon>metagenomes</taxon>
        <taxon>ecological metagenomes</taxon>
    </lineage>
</organism>
<dbReference type="GO" id="GO:0004197">
    <property type="term" value="F:cysteine-type endopeptidase activity"/>
    <property type="evidence" value="ECO:0007669"/>
    <property type="project" value="InterPro"/>
</dbReference>
<reference evidence="2" key="1">
    <citation type="submission" date="2018-05" db="EMBL/GenBank/DDBJ databases">
        <authorList>
            <person name="Lanie J.A."/>
            <person name="Ng W.-L."/>
            <person name="Kazmierczak K.M."/>
            <person name="Andrzejewski T.M."/>
            <person name="Davidsen T.M."/>
            <person name="Wayne K.J."/>
            <person name="Tettelin H."/>
            <person name="Glass J.I."/>
            <person name="Rusch D."/>
            <person name="Podicherti R."/>
            <person name="Tsui H.-C.T."/>
            <person name="Winkler M.E."/>
        </authorList>
    </citation>
    <scope>NUCLEOTIDE SEQUENCE</scope>
</reference>
<evidence type="ECO:0000313" key="2">
    <source>
        <dbReference type="EMBL" id="SVD76981.1"/>
    </source>
</evidence>
<dbReference type="Gene3D" id="3.40.50.1460">
    <property type="match status" value="1"/>
</dbReference>
<dbReference type="InterPro" id="IPR001309">
    <property type="entry name" value="Pept_C14_p20"/>
</dbReference>
<evidence type="ECO:0000259" key="1">
    <source>
        <dbReference type="PROSITE" id="PS50208"/>
    </source>
</evidence>
<feature type="non-terminal residue" evidence="2">
    <location>
        <position position="240"/>
    </location>
</feature>
<dbReference type="InterPro" id="IPR052039">
    <property type="entry name" value="Caspase-related_regulators"/>
</dbReference>
<dbReference type="GO" id="GO:0006508">
    <property type="term" value="P:proteolysis"/>
    <property type="evidence" value="ECO:0007669"/>
    <property type="project" value="InterPro"/>
</dbReference>
<accession>A0A382Y2I1</accession>
<dbReference type="PROSITE" id="PS50208">
    <property type="entry name" value="CASPASE_P20"/>
    <property type="match status" value="1"/>
</dbReference>
<protein>
    <recommendedName>
        <fullName evidence="1">Caspase family p20 domain-containing protein</fullName>
    </recommendedName>
</protein>
<dbReference type="PANTHER" id="PTHR22576">
    <property type="entry name" value="MUCOSA ASSOCIATED LYMPHOID TISSUE LYMPHOMA TRANSLOCATION PROTEIN 1/PARACASPASE"/>
    <property type="match status" value="1"/>
</dbReference>
<dbReference type="InterPro" id="IPR011600">
    <property type="entry name" value="Pept_C14_caspase"/>
</dbReference>
<gene>
    <name evidence="2" type="ORF">METZ01_LOCUS429835</name>
</gene>
<dbReference type="EMBL" id="UINC01172090">
    <property type="protein sequence ID" value="SVD76981.1"/>
    <property type="molecule type" value="Genomic_DNA"/>
</dbReference>
<proteinExistence type="predicted"/>
<name>A0A382Y2I1_9ZZZZ</name>
<dbReference type="SUPFAM" id="SSF52129">
    <property type="entry name" value="Caspase-like"/>
    <property type="match status" value="1"/>
</dbReference>
<dbReference type="AlphaFoldDB" id="A0A382Y2I1"/>
<dbReference type="Pfam" id="PF00656">
    <property type="entry name" value="Peptidase_C14"/>
    <property type="match status" value="1"/>
</dbReference>
<dbReference type="InterPro" id="IPR029030">
    <property type="entry name" value="Caspase-like_dom_sf"/>
</dbReference>
<dbReference type="PANTHER" id="PTHR22576:SF37">
    <property type="entry name" value="MUCOSA-ASSOCIATED LYMPHOID TISSUE LYMPHOMA TRANSLOCATION PROTEIN 1"/>
    <property type="match status" value="1"/>
</dbReference>
<sequence>MKKFTAFALLFLALSTLAQDRIALVIGNANYQEDPLKSTLNDSNDMAASLEELGFKVTHIQNADKKTIEEAISDFGNQLNRNSVNLFYYSGHGVQHHNENYLLPINSFSAIKENFSELNYRDQRMRLDTEAVSSNRLTNLMSESNSQQNFIFLDACRKNPISTQPIFIEKGLSKNPLGATDTLIAYATGPGGDAEDGKGRNSTYTKHLLKHMDTPNQPIELMLKDVKEAVSIETKGKQLP</sequence>